<dbReference type="PANTHER" id="PTHR45661:SF3">
    <property type="entry name" value="IG-LIKE DOMAIN-CONTAINING PROTEIN"/>
    <property type="match status" value="1"/>
</dbReference>
<dbReference type="Gene3D" id="3.80.10.10">
    <property type="entry name" value="Ribonuclease Inhibitor"/>
    <property type="match status" value="6"/>
</dbReference>
<accession>A0ABR2HBP6</accession>
<dbReference type="PANTHER" id="PTHR45661">
    <property type="entry name" value="SURFACE ANTIGEN"/>
    <property type="match status" value="1"/>
</dbReference>
<dbReference type="Pfam" id="PF13306">
    <property type="entry name" value="LRR_5"/>
    <property type="match status" value="6"/>
</dbReference>
<dbReference type="InterPro" id="IPR026906">
    <property type="entry name" value="LRR_5"/>
</dbReference>
<comment type="caution">
    <text evidence="1">The sequence shown here is derived from an EMBL/GenBank/DDBJ whole genome shotgun (WGS) entry which is preliminary data.</text>
</comment>
<evidence type="ECO:0008006" key="3">
    <source>
        <dbReference type="Google" id="ProtNLM"/>
    </source>
</evidence>
<protein>
    <recommendedName>
        <fullName evidence="3">Surface antigen BspA-like</fullName>
    </recommendedName>
</protein>
<dbReference type="InterPro" id="IPR053139">
    <property type="entry name" value="Surface_bspA-like"/>
</dbReference>
<sequence length="1286" mass="147550">MTKEFTFKLILNREEYSISSNFLSFDDIDDQIHTTLITKGQYKVKSNVSKVVFQSFLNNWINNEIPNIRNDNIDDYILLSEEFDRMKAIISLYKKLSIHPRSSYTHKKNQKLNFKSEKKLFKLNKTIRKFHLIIDHLFNNKGIDSHSRYLKIKADLYNACRNGKVKLVNLLTQKEMISKNGFSFIINEAEKTAGIFRVFLFKDDYFIPRTVEYHNDEYLITEIHQSAFKNTNANTITFDENSEIRTIEKYAFYHTNISTINIPEHVKYIGKYAFAKCDELKAVSFHFGSELEVIESNAFNGILISQLSLPATILQLKEGWCSDILSFHEVKIYQPLGASEYMANISFFDDNFLIGKSNVKNDFFDVLILARRDIKSAKIPEFVRVIGPYAFENCTYLETIEFSDNSNLEIIEHNAFSKSSIQAISIPDTVTKIGDNCFSECKNLKKIEFSSNSKLESIGRNAFISSLLRINIFGKDSSLFNRFLEFYKKKYSFLSNSQPQTNEVSTAQPKKFIESLSIPSSIAVFIEGWCYNTPNLTDIKIIKNETENVILIDDRIVIGKSDPYTDEYDVLLFAARDIETVVIPSFIKRISSYAFCDCVSLQKVEFSKDSQLEVIEKSAFSGTSIKTITIPPHVIEIEDFAFFDCKLLSEVNFSMNSDLKIIGNFVFTKSMIDNIVISSNLERIEKNFFYGIPNLTSLSVSPSNRYYQYIDNKFLVAKSNSLSSDYDVLVFVRRNIEDAIIPSFIKIIAPFAFSQCKNLQKVEFPIESELFLIDKNAFESSSITKISIPSHVRQIGKYAFNNCHNIETVEFSDDSELELIGDHAFDNSSIERITIPRNVYHIGHHSFQLCGALKKIEFCRNSKLHSISTSTFEFCGIESILIPSSVLSIDSRAFMFCDCLSKVEFMDDSNLIFIGKSSFSHSCIESIKIPRHVSHISERAFNECSVLQTVEFSENSELIFIDELAFSHTAIKSILIPPTVFSIGSHVFKNCYKLETVEFSEDTNVKFISQAPFHFSSIVNLSIPDNLNIISNDFFSGISHLVNINLFSCSHCYHNDCNLFYYENQFIISKSSPDDTYKAILFARRDIKEAKIPSFIKIISFNAFENCSQLESVDFSESKVQLFCKNSFANSEIKRITIPEETIRICDHAFSGCQNLEIVEIPFNSQLRLIDDYAFYYTPVKSISIPAHVKVLGKNAFSNCGELERIDFQANSELFRIDEHCFKKTNIASICLPDRVAAMKIGTFYGCNELKIIEINENCDMNEIDLNIFNSHRYERLIMIPHSKKI</sequence>
<dbReference type="InterPro" id="IPR032675">
    <property type="entry name" value="LRR_dom_sf"/>
</dbReference>
<proteinExistence type="predicted"/>
<dbReference type="EMBL" id="JAPFFF010000034">
    <property type="protein sequence ID" value="KAK8843893.1"/>
    <property type="molecule type" value="Genomic_DNA"/>
</dbReference>
<keyword evidence="2" id="KW-1185">Reference proteome</keyword>
<evidence type="ECO:0000313" key="2">
    <source>
        <dbReference type="Proteomes" id="UP001470230"/>
    </source>
</evidence>
<reference evidence="1 2" key="1">
    <citation type="submission" date="2024-04" db="EMBL/GenBank/DDBJ databases">
        <title>Tritrichomonas musculus Genome.</title>
        <authorList>
            <person name="Alves-Ferreira E."/>
            <person name="Grigg M."/>
            <person name="Lorenzi H."/>
            <person name="Galac M."/>
        </authorList>
    </citation>
    <scope>NUCLEOTIDE SEQUENCE [LARGE SCALE GENOMIC DNA]</scope>
    <source>
        <strain evidence="1 2">EAF2021</strain>
    </source>
</reference>
<organism evidence="1 2">
    <name type="scientific">Tritrichomonas musculus</name>
    <dbReference type="NCBI Taxonomy" id="1915356"/>
    <lineage>
        <taxon>Eukaryota</taxon>
        <taxon>Metamonada</taxon>
        <taxon>Parabasalia</taxon>
        <taxon>Tritrichomonadida</taxon>
        <taxon>Tritrichomonadidae</taxon>
        <taxon>Tritrichomonas</taxon>
    </lineage>
</organism>
<dbReference type="SUPFAM" id="SSF52058">
    <property type="entry name" value="L domain-like"/>
    <property type="match status" value="4"/>
</dbReference>
<dbReference type="Proteomes" id="UP001470230">
    <property type="component" value="Unassembled WGS sequence"/>
</dbReference>
<gene>
    <name evidence="1" type="ORF">M9Y10_024975</name>
</gene>
<name>A0ABR2HBP6_9EUKA</name>
<evidence type="ECO:0000313" key="1">
    <source>
        <dbReference type="EMBL" id="KAK8843893.1"/>
    </source>
</evidence>